<evidence type="ECO:0000313" key="1">
    <source>
        <dbReference type="EMBL" id="SON56766.1"/>
    </source>
</evidence>
<proteinExistence type="predicted"/>
<dbReference type="KEGG" id="hdi:HDIA_3225"/>
<accession>A0A2C9D922</accession>
<dbReference type="Proteomes" id="UP000223606">
    <property type="component" value="Chromosome 1"/>
</dbReference>
<protein>
    <submittedName>
        <fullName evidence="1">Uncharacterized protein</fullName>
    </submittedName>
</protein>
<evidence type="ECO:0000313" key="2">
    <source>
        <dbReference type="Proteomes" id="UP000223606"/>
    </source>
</evidence>
<gene>
    <name evidence="1" type="ORF">HDIA_3225</name>
</gene>
<name>A0A2C9D922_9HYPH</name>
<dbReference type="EMBL" id="LT960614">
    <property type="protein sequence ID" value="SON56766.1"/>
    <property type="molecule type" value="Genomic_DNA"/>
</dbReference>
<keyword evidence="2" id="KW-1185">Reference proteome</keyword>
<organism evidence="1 2">
    <name type="scientific">Hartmannibacter diazotrophicus</name>
    <dbReference type="NCBI Taxonomy" id="1482074"/>
    <lineage>
        <taxon>Bacteria</taxon>
        <taxon>Pseudomonadati</taxon>
        <taxon>Pseudomonadota</taxon>
        <taxon>Alphaproteobacteria</taxon>
        <taxon>Hyphomicrobiales</taxon>
        <taxon>Pleomorphomonadaceae</taxon>
        <taxon>Hartmannibacter</taxon>
    </lineage>
</organism>
<dbReference type="AlphaFoldDB" id="A0A2C9D922"/>
<sequence>MMPMARNTDIRMMSFPAEVRRTEEKGIQKSANEIFGLLLDPLPSPRVARLAGDDTDKGIGGS</sequence>
<reference evidence="2" key="1">
    <citation type="submission" date="2017-09" db="EMBL/GenBank/DDBJ databases">
        <title>Genome sequence of Nannocystis excedens DSM 71.</title>
        <authorList>
            <person name="Blom J."/>
        </authorList>
    </citation>
    <scope>NUCLEOTIDE SEQUENCE [LARGE SCALE GENOMIC DNA]</scope>
    <source>
        <strain evidence="2">type strain: E19</strain>
    </source>
</reference>